<evidence type="ECO:0000313" key="1">
    <source>
        <dbReference type="EMBL" id="ERG94202.1"/>
    </source>
</evidence>
<organism evidence="1 2">
    <name type="scientific">Haloquadratum walsbyi J07HQW2</name>
    <dbReference type="NCBI Taxonomy" id="1238425"/>
    <lineage>
        <taxon>Archaea</taxon>
        <taxon>Methanobacteriati</taxon>
        <taxon>Methanobacteriota</taxon>
        <taxon>Stenosarchaea group</taxon>
        <taxon>Halobacteria</taxon>
        <taxon>Halobacteriales</taxon>
        <taxon>Haloferacaceae</taxon>
        <taxon>Haloquadratum</taxon>
    </lineage>
</organism>
<dbReference type="HOGENOM" id="CLU_1987578_0_0_2"/>
<evidence type="ECO:0000313" key="2">
    <source>
        <dbReference type="Proteomes" id="UP000030710"/>
    </source>
</evidence>
<accession>U1PKI9</accession>
<reference evidence="1 2" key="1">
    <citation type="journal article" date="2013" name="PLoS ONE">
        <title>Assembly-driven community genomics of a hypersaline microbial ecosystem.</title>
        <authorList>
            <person name="Podell S."/>
            <person name="Ugalde J.A."/>
            <person name="Narasingarao P."/>
            <person name="Banfield J.F."/>
            <person name="Heidelberg K.B."/>
            <person name="Allen E.E."/>
        </authorList>
    </citation>
    <scope>NUCLEOTIDE SEQUENCE [LARGE SCALE GENOMIC DNA]</scope>
    <source>
        <strain evidence="2">J07HQW2</strain>
    </source>
</reference>
<proteinExistence type="predicted"/>
<name>U1PKI9_9EURY</name>
<dbReference type="EMBL" id="KE356561">
    <property type="protein sequence ID" value="ERG94202.1"/>
    <property type="molecule type" value="Genomic_DNA"/>
</dbReference>
<protein>
    <submittedName>
        <fullName evidence="1">Uncharacterized protein</fullName>
    </submittedName>
</protein>
<dbReference type="AlphaFoldDB" id="U1PKI9"/>
<dbReference type="Proteomes" id="UP000030710">
    <property type="component" value="Unassembled WGS sequence"/>
</dbReference>
<gene>
    <name evidence="1" type="ORF">J07HQW2_00636</name>
</gene>
<sequence>MNDSLLRTRPAIWNVDFDICPSLQLFPRALLPHNHILCIRQSADERGEEKGGERARTQCTIHSDSAEERKHDIMSIDTVFTYCATQRFCINRQCRFKRDIRVIRVKENPCGFSRRTGQLNPTTRS</sequence>